<dbReference type="GeneID" id="25791447"/>
<feature type="signal peptide" evidence="1">
    <location>
        <begin position="1"/>
        <end position="20"/>
    </location>
</feature>
<dbReference type="VEuPathDB" id="FungiDB:TRIVIDRAFT_219763"/>
<reference evidence="2 3" key="1">
    <citation type="journal article" date="2011" name="Genome Biol.">
        <title>Comparative genome sequence analysis underscores mycoparasitism as the ancestral life style of Trichoderma.</title>
        <authorList>
            <person name="Kubicek C.P."/>
            <person name="Herrera-Estrella A."/>
            <person name="Seidl-Seiboth V."/>
            <person name="Martinez D.A."/>
            <person name="Druzhinina I.S."/>
            <person name="Thon M."/>
            <person name="Zeilinger S."/>
            <person name="Casas-Flores S."/>
            <person name="Horwitz B.A."/>
            <person name="Mukherjee P.K."/>
            <person name="Mukherjee M."/>
            <person name="Kredics L."/>
            <person name="Alcaraz L.D."/>
            <person name="Aerts A."/>
            <person name="Antal Z."/>
            <person name="Atanasova L."/>
            <person name="Cervantes-Badillo M.G."/>
            <person name="Challacombe J."/>
            <person name="Chertkov O."/>
            <person name="McCluskey K."/>
            <person name="Coulpier F."/>
            <person name="Deshpande N."/>
            <person name="von Doehren H."/>
            <person name="Ebbole D.J."/>
            <person name="Esquivel-Naranjo E.U."/>
            <person name="Fekete E."/>
            <person name="Flipphi M."/>
            <person name="Glaser F."/>
            <person name="Gomez-Rodriguez E.Y."/>
            <person name="Gruber S."/>
            <person name="Han C."/>
            <person name="Henrissat B."/>
            <person name="Hermosa R."/>
            <person name="Hernandez-Onate M."/>
            <person name="Karaffa L."/>
            <person name="Kosti I."/>
            <person name="Le Crom S."/>
            <person name="Lindquist E."/>
            <person name="Lucas S."/>
            <person name="Luebeck M."/>
            <person name="Luebeck P.S."/>
            <person name="Margeot A."/>
            <person name="Metz B."/>
            <person name="Misra M."/>
            <person name="Nevalainen H."/>
            <person name="Omann M."/>
            <person name="Packer N."/>
            <person name="Perrone G."/>
            <person name="Uresti-Rivera E.E."/>
            <person name="Salamov A."/>
            <person name="Schmoll M."/>
            <person name="Seiboth B."/>
            <person name="Shapiro H."/>
            <person name="Sukno S."/>
            <person name="Tamayo-Ramos J.A."/>
            <person name="Tisch D."/>
            <person name="Wiest A."/>
            <person name="Wilkinson H.H."/>
            <person name="Zhang M."/>
            <person name="Coutinho P.M."/>
            <person name="Kenerley C.M."/>
            <person name="Monte E."/>
            <person name="Baker S.E."/>
            <person name="Grigoriev I.V."/>
        </authorList>
    </citation>
    <scope>NUCLEOTIDE SEQUENCE [LARGE SCALE GENOMIC DNA]</scope>
    <source>
        <strain evidence="3">Gv29-8 / FGSC 10586</strain>
    </source>
</reference>
<dbReference type="OrthoDB" id="5151994at2759"/>
<proteinExistence type="predicted"/>
<evidence type="ECO:0000313" key="3">
    <source>
        <dbReference type="Proteomes" id="UP000007115"/>
    </source>
</evidence>
<dbReference type="Proteomes" id="UP000007115">
    <property type="component" value="Unassembled WGS sequence"/>
</dbReference>
<sequence>MQILTLVTAAIASVVSATQAADDGAQATGVIFYEHTNYGGLSYQIPSTNRCWPLPQPLFQKASSIQFISDGVTCALFRNRYCFPPVLYAGLQQSVPDLHDLGIGDEVGSVHCTDFNNDNQ</sequence>
<gene>
    <name evidence="2" type="ORF">TRIVIDRAFT_219763</name>
</gene>
<organism evidence="2 3">
    <name type="scientific">Hypocrea virens (strain Gv29-8 / FGSC 10586)</name>
    <name type="common">Gliocladium virens</name>
    <name type="synonym">Trichoderma virens</name>
    <dbReference type="NCBI Taxonomy" id="413071"/>
    <lineage>
        <taxon>Eukaryota</taxon>
        <taxon>Fungi</taxon>
        <taxon>Dikarya</taxon>
        <taxon>Ascomycota</taxon>
        <taxon>Pezizomycotina</taxon>
        <taxon>Sordariomycetes</taxon>
        <taxon>Hypocreomycetidae</taxon>
        <taxon>Hypocreales</taxon>
        <taxon>Hypocreaceae</taxon>
        <taxon>Trichoderma</taxon>
    </lineage>
</organism>
<evidence type="ECO:0000313" key="2">
    <source>
        <dbReference type="EMBL" id="EHK24305.1"/>
    </source>
</evidence>
<dbReference type="AlphaFoldDB" id="G9MLT1"/>
<dbReference type="RefSeq" id="XP_013958517.1">
    <property type="nucleotide sequence ID" value="XM_014103042.1"/>
</dbReference>
<evidence type="ECO:0000256" key="1">
    <source>
        <dbReference type="SAM" id="SignalP"/>
    </source>
</evidence>
<dbReference type="InParanoid" id="G9MLT1"/>
<feature type="chain" id="PRO_5003523484" evidence="1">
    <location>
        <begin position="21"/>
        <end position="120"/>
    </location>
</feature>
<accession>G9MLT1</accession>
<dbReference type="HOGENOM" id="CLU_160842_0_0_1"/>
<keyword evidence="1" id="KW-0732">Signal</keyword>
<comment type="caution">
    <text evidence="2">The sequence shown here is derived from an EMBL/GenBank/DDBJ whole genome shotgun (WGS) entry which is preliminary data.</text>
</comment>
<dbReference type="OMA" id="NSICMIP"/>
<protein>
    <submittedName>
        <fullName evidence="2">Uncharacterized protein</fullName>
    </submittedName>
</protein>
<dbReference type="Gene3D" id="2.60.20.10">
    <property type="entry name" value="Crystallins"/>
    <property type="match status" value="1"/>
</dbReference>
<dbReference type="eggNOG" id="ENOG502T4SD">
    <property type="taxonomic scope" value="Eukaryota"/>
</dbReference>
<name>G9MLT1_HYPVG</name>
<keyword evidence="3" id="KW-1185">Reference proteome</keyword>
<dbReference type="EMBL" id="ABDF02000004">
    <property type="protein sequence ID" value="EHK24305.1"/>
    <property type="molecule type" value="Genomic_DNA"/>
</dbReference>